<evidence type="ECO:0000313" key="2">
    <source>
        <dbReference type="EMBL" id="GMF13071.1"/>
    </source>
</evidence>
<evidence type="ECO:0000313" key="3">
    <source>
        <dbReference type="Proteomes" id="UP001165083"/>
    </source>
</evidence>
<accession>A0A9W6WRC1</accession>
<dbReference type="Proteomes" id="UP001165083">
    <property type="component" value="Unassembled WGS sequence"/>
</dbReference>
<protein>
    <submittedName>
        <fullName evidence="2">Unnamed protein product</fullName>
    </submittedName>
</protein>
<reference evidence="2" key="1">
    <citation type="submission" date="2023-04" db="EMBL/GenBank/DDBJ databases">
        <title>Phytophthora lilii NBRC 32176.</title>
        <authorList>
            <person name="Ichikawa N."/>
            <person name="Sato H."/>
            <person name="Tonouchi N."/>
        </authorList>
    </citation>
    <scope>NUCLEOTIDE SEQUENCE</scope>
    <source>
        <strain evidence="2">NBRC 32176</strain>
    </source>
</reference>
<dbReference type="OrthoDB" id="190532at2759"/>
<dbReference type="AlphaFoldDB" id="A0A9W6WRC1"/>
<comment type="caution">
    <text evidence="2">The sequence shown here is derived from an EMBL/GenBank/DDBJ whole genome shotgun (WGS) entry which is preliminary data.</text>
</comment>
<sequence length="130" mass="13790">MLPEELPINSGHLAWAISIRSGRTDMAARVGASSRHGAKKWLASLFGEAEHAAASSSSKSVAKERLQIILAHQRGSQVLAGVDLAALQQGLLECVQRHIKVANGANINIAGGCTPNHFNLSSRLNEPFAM</sequence>
<comment type="similarity">
    <text evidence="1">Belongs to the MinE family.</text>
</comment>
<dbReference type="Pfam" id="PF03776">
    <property type="entry name" value="MinE"/>
    <property type="match status" value="1"/>
</dbReference>
<dbReference type="EMBL" id="BSXW01000142">
    <property type="protein sequence ID" value="GMF13071.1"/>
    <property type="molecule type" value="Genomic_DNA"/>
</dbReference>
<dbReference type="GO" id="GO:0051301">
    <property type="term" value="P:cell division"/>
    <property type="evidence" value="ECO:0007669"/>
    <property type="project" value="InterPro"/>
</dbReference>
<dbReference type="InterPro" id="IPR036707">
    <property type="entry name" value="MinE_sf"/>
</dbReference>
<dbReference type="Gene3D" id="3.30.1070.10">
    <property type="entry name" value="Cell division topological specificity factor MinE"/>
    <property type="match status" value="1"/>
</dbReference>
<proteinExistence type="inferred from homology"/>
<dbReference type="InterPro" id="IPR005527">
    <property type="entry name" value="MinE"/>
</dbReference>
<gene>
    <name evidence="2" type="ORF">Plil01_000358600</name>
</gene>
<organism evidence="2 3">
    <name type="scientific">Phytophthora lilii</name>
    <dbReference type="NCBI Taxonomy" id="2077276"/>
    <lineage>
        <taxon>Eukaryota</taxon>
        <taxon>Sar</taxon>
        <taxon>Stramenopiles</taxon>
        <taxon>Oomycota</taxon>
        <taxon>Peronosporomycetes</taxon>
        <taxon>Peronosporales</taxon>
        <taxon>Peronosporaceae</taxon>
        <taxon>Phytophthora</taxon>
    </lineage>
</organism>
<keyword evidence="3" id="KW-1185">Reference proteome</keyword>
<name>A0A9W6WRC1_9STRA</name>
<evidence type="ECO:0000256" key="1">
    <source>
        <dbReference type="ARBA" id="ARBA00008168"/>
    </source>
</evidence>